<dbReference type="EMBL" id="OZ075141">
    <property type="protein sequence ID" value="CAL5029138.1"/>
    <property type="molecule type" value="Genomic_DNA"/>
</dbReference>
<dbReference type="PANTHER" id="PTHR36363:SF1">
    <property type="entry name" value="OS04G0687200 PROTEIN"/>
    <property type="match status" value="1"/>
</dbReference>
<dbReference type="PANTHER" id="PTHR36363">
    <property type="entry name" value="OS04G0687200 PROTEIN"/>
    <property type="match status" value="1"/>
</dbReference>
<evidence type="ECO:0000313" key="4">
    <source>
        <dbReference type="Proteomes" id="UP001497457"/>
    </source>
</evidence>
<dbReference type="AlphaFoldDB" id="A0ABC9CZS8"/>
<keyword evidence="1" id="KW-1133">Transmembrane helix</keyword>
<feature type="transmembrane region" description="Helical" evidence="1">
    <location>
        <begin position="99"/>
        <end position="121"/>
    </location>
</feature>
<evidence type="ECO:0000256" key="1">
    <source>
        <dbReference type="SAM" id="Phobius"/>
    </source>
</evidence>
<sequence>MDLHYGGRVGEAVAVGEAAYIAGGGSGGGVVDVVTRESAAQALGTVVQLHFDKTVEKKRAADAQKQELWRLFLGFFLFLALVLSAVAGSPPARLQCRHLWAPAGLLSLAHLAFYAAVAHHLRCLNGFRYQRRCHKLTLALAADRLRMLKSAADVVPAAGVEVPYQEPPETYLAKFKRSWAIHFAFLIATFAFSVAASVAILCF</sequence>
<protein>
    <submittedName>
        <fullName evidence="2">Uncharacterized protein</fullName>
    </submittedName>
</protein>
<evidence type="ECO:0000313" key="3">
    <source>
        <dbReference type="EMBL" id="CAL5070922.1"/>
    </source>
</evidence>
<dbReference type="Proteomes" id="UP001497457">
    <property type="component" value="Chromosome 31b"/>
</dbReference>
<dbReference type="Proteomes" id="UP001497457">
    <property type="component" value="Chromosome 5rd"/>
</dbReference>
<accession>A0ABC9CZS8</accession>
<name>A0ABC9CZS8_9POAL</name>
<reference evidence="2" key="1">
    <citation type="submission" date="2024-10" db="EMBL/GenBank/DDBJ databases">
        <authorList>
            <person name="Ryan C."/>
        </authorList>
    </citation>
    <scope>NUCLEOTIDE SEQUENCE [LARGE SCALE GENOMIC DNA]</scope>
</reference>
<organism evidence="2 4">
    <name type="scientific">Urochloa decumbens</name>
    <dbReference type="NCBI Taxonomy" id="240449"/>
    <lineage>
        <taxon>Eukaryota</taxon>
        <taxon>Viridiplantae</taxon>
        <taxon>Streptophyta</taxon>
        <taxon>Embryophyta</taxon>
        <taxon>Tracheophyta</taxon>
        <taxon>Spermatophyta</taxon>
        <taxon>Magnoliopsida</taxon>
        <taxon>Liliopsida</taxon>
        <taxon>Poales</taxon>
        <taxon>Poaceae</taxon>
        <taxon>PACMAD clade</taxon>
        <taxon>Panicoideae</taxon>
        <taxon>Panicodae</taxon>
        <taxon>Paniceae</taxon>
        <taxon>Melinidinae</taxon>
        <taxon>Urochloa</taxon>
    </lineage>
</organism>
<dbReference type="EMBL" id="OZ075115">
    <property type="protein sequence ID" value="CAL5070922.1"/>
    <property type="molecule type" value="Genomic_DNA"/>
</dbReference>
<keyword evidence="1" id="KW-0812">Transmembrane</keyword>
<gene>
    <name evidence="3" type="ORF">URODEC1_LOCUS103089</name>
    <name evidence="2" type="ORF">URODEC1_LOCUS80192</name>
</gene>
<feature type="transmembrane region" description="Helical" evidence="1">
    <location>
        <begin position="68"/>
        <end position="87"/>
    </location>
</feature>
<proteinExistence type="predicted"/>
<keyword evidence="1" id="KW-0472">Membrane</keyword>
<feature type="transmembrane region" description="Helical" evidence="1">
    <location>
        <begin position="179"/>
        <end position="201"/>
    </location>
</feature>
<evidence type="ECO:0000313" key="2">
    <source>
        <dbReference type="EMBL" id="CAL5029138.1"/>
    </source>
</evidence>
<keyword evidence="4" id="KW-1185">Reference proteome</keyword>